<dbReference type="AlphaFoldDB" id="A0A429XY70"/>
<protein>
    <submittedName>
        <fullName evidence="2">EAL domain-containing protein</fullName>
    </submittedName>
</protein>
<dbReference type="PANTHER" id="PTHR33121">
    <property type="entry name" value="CYCLIC DI-GMP PHOSPHODIESTERASE PDEF"/>
    <property type="match status" value="1"/>
</dbReference>
<accession>A0A429XY70</accession>
<dbReference type="SUPFAM" id="SSF141868">
    <property type="entry name" value="EAL domain-like"/>
    <property type="match status" value="1"/>
</dbReference>
<dbReference type="OrthoDB" id="9759607at2"/>
<dbReference type="GO" id="GO:0071111">
    <property type="term" value="F:cyclic-guanylate-specific phosphodiesterase activity"/>
    <property type="evidence" value="ECO:0007669"/>
    <property type="project" value="InterPro"/>
</dbReference>
<evidence type="ECO:0000313" key="3">
    <source>
        <dbReference type="Proteomes" id="UP000287156"/>
    </source>
</evidence>
<dbReference type="InterPro" id="IPR035919">
    <property type="entry name" value="EAL_sf"/>
</dbReference>
<gene>
    <name evidence="2" type="ORF">D4T97_012460</name>
</gene>
<proteinExistence type="predicted"/>
<dbReference type="Gene3D" id="3.20.20.450">
    <property type="entry name" value="EAL domain"/>
    <property type="match status" value="1"/>
</dbReference>
<dbReference type="Pfam" id="PF00563">
    <property type="entry name" value="EAL"/>
    <property type="match status" value="1"/>
</dbReference>
<dbReference type="CDD" id="cd01948">
    <property type="entry name" value="EAL"/>
    <property type="match status" value="1"/>
</dbReference>
<dbReference type="InterPro" id="IPR050706">
    <property type="entry name" value="Cyclic-di-GMP_PDE-like"/>
</dbReference>
<dbReference type="InterPro" id="IPR001633">
    <property type="entry name" value="EAL_dom"/>
</dbReference>
<evidence type="ECO:0000259" key="1">
    <source>
        <dbReference type="PROSITE" id="PS50883"/>
    </source>
</evidence>
<keyword evidence="3" id="KW-1185">Reference proteome</keyword>
<reference evidence="2" key="1">
    <citation type="submission" date="2018-12" db="EMBL/GenBank/DDBJ databases">
        <authorList>
            <person name="Sun L."/>
            <person name="Chen Z."/>
        </authorList>
    </citation>
    <scope>NUCLEOTIDE SEQUENCE [LARGE SCALE GENOMIC DNA]</scope>
    <source>
        <strain evidence="2">3-2-2</strain>
    </source>
</reference>
<dbReference type="RefSeq" id="WP_126051074.1">
    <property type="nucleotide sequence ID" value="NZ_QYTV02000005.1"/>
</dbReference>
<dbReference type="PANTHER" id="PTHR33121:SF70">
    <property type="entry name" value="SIGNALING PROTEIN YKOW"/>
    <property type="match status" value="1"/>
</dbReference>
<organism evidence="2 3">
    <name type="scientific">Siminovitchia acidinfaciens</name>
    <dbReference type="NCBI Taxonomy" id="2321395"/>
    <lineage>
        <taxon>Bacteria</taxon>
        <taxon>Bacillati</taxon>
        <taxon>Bacillota</taxon>
        <taxon>Bacilli</taxon>
        <taxon>Bacillales</taxon>
        <taxon>Bacillaceae</taxon>
        <taxon>Siminovitchia</taxon>
    </lineage>
</organism>
<feature type="domain" description="EAL" evidence="1">
    <location>
        <begin position="1"/>
        <end position="72"/>
    </location>
</feature>
<evidence type="ECO:0000313" key="2">
    <source>
        <dbReference type="EMBL" id="RST73686.1"/>
    </source>
</evidence>
<comment type="caution">
    <text evidence="2">The sequence shown here is derived from an EMBL/GenBank/DDBJ whole genome shotgun (WGS) entry which is preliminary data.</text>
</comment>
<sequence>MKISIDDFGSGYLSFGYLQKYPINILKINRAFITGISSKKDCAALVKCILTLAQHLQSDVAAEGVETKSDLY</sequence>
<dbReference type="EMBL" id="QYTV02000005">
    <property type="protein sequence ID" value="RST73686.1"/>
    <property type="molecule type" value="Genomic_DNA"/>
</dbReference>
<name>A0A429XY70_9BACI</name>
<dbReference type="PROSITE" id="PS50883">
    <property type="entry name" value="EAL"/>
    <property type="match status" value="1"/>
</dbReference>
<dbReference type="Proteomes" id="UP000287156">
    <property type="component" value="Unassembled WGS sequence"/>
</dbReference>